<evidence type="ECO:0000256" key="1">
    <source>
        <dbReference type="SAM" id="Coils"/>
    </source>
</evidence>
<accession>A0A6C0I803</accession>
<feature type="coiled-coil region" evidence="1">
    <location>
        <begin position="52"/>
        <end position="155"/>
    </location>
</feature>
<proteinExistence type="predicted"/>
<protein>
    <recommendedName>
        <fullName evidence="3">DUF2130 domain-containing protein</fullName>
    </recommendedName>
</protein>
<keyword evidence="1" id="KW-0175">Coiled coil</keyword>
<name>A0A6C0I803_9ZZZZ</name>
<evidence type="ECO:0008006" key="3">
    <source>
        <dbReference type="Google" id="ProtNLM"/>
    </source>
</evidence>
<dbReference type="EMBL" id="MN740126">
    <property type="protein sequence ID" value="QHT88922.1"/>
    <property type="molecule type" value="Genomic_DNA"/>
</dbReference>
<sequence length="482" mass="56728">MSLRIINITIPADEVVPDIISTFTPEENLLMLKIGSNCLKEGRQAVAGLTQKEIYNKIRNESKSEIEKLELNLLVEKELKSKLSDEITKIYQKQLDDMKKQIDTFKTQINNYESENRDFVKAEVDKEREKYKIVLDEKDKQLNRMTENYERFLKQNEVKSSKKIGDEGEDTFVLLSDTFKDFPGYKLEKKAHQAHKGDIHLFFKDFNVLVDLKNYSSSVQKKELEKIEHDLSINNTMDFAWLISYDSNVSDWNRFPIMYKWIVTETGLKCVVIVNNLNSNKNPVDVLRNLWSITNELHKMMNKTKVEEKDVQDMQERDYNVVQKIKTAQKRLSELRRSVMSMSQITKDIENDIVDALSLLSNEIVKNESEKNEKIKEWWDLNIEVDNNDENKLTSTEIWTRFKKDNKEYVDENKLLIDDFKNYVKIFIDVDKYNEKSKKGSIEFIGFKFKEVLLVSQPIEIEINIPTVVQPKKKVVNKKNDT</sequence>
<dbReference type="AlphaFoldDB" id="A0A6C0I803"/>
<reference evidence="2" key="1">
    <citation type="journal article" date="2020" name="Nature">
        <title>Giant virus diversity and host interactions through global metagenomics.</title>
        <authorList>
            <person name="Schulz F."/>
            <person name="Roux S."/>
            <person name="Paez-Espino D."/>
            <person name="Jungbluth S."/>
            <person name="Walsh D.A."/>
            <person name="Denef V.J."/>
            <person name="McMahon K.D."/>
            <person name="Konstantinidis K.T."/>
            <person name="Eloe-Fadrosh E.A."/>
            <person name="Kyrpides N.C."/>
            <person name="Woyke T."/>
        </authorList>
    </citation>
    <scope>NUCLEOTIDE SEQUENCE</scope>
    <source>
        <strain evidence="2">GVMAG-M-3300023184-51</strain>
    </source>
</reference>
<organism evidence="2">
    <name type="scientific">viral metagenome</name>
    <dbReference type="NCBI Taxonomy" id="1070528"/>
    <lineage>
        <taxon>unclassified sequences</taxon>
        <taxon>metagenomes</taxon>
        <taxon>organismal metagenomes</taxon>
    </lineage>
</organism>
<evidence type="ECO:0000313" key="2">
    <source>
        <dbReference type="EMBL" id="QHT88922.1"/>
    </source>
</evidence>